<dbReference type="InterPro" id="IPR052021">
    <property type="entry name" value="Type-I_RS_S_subunit"/>
</dbReference>
<dbReference type="InterPro" id="IPR044946">
    <property type="entry name" value="Restrct_endonuc_typeI_TRD_sf"/>
</dbReference>
<dbReference type="PANTHER" id="PTHR30408">
    <property type="entry name" value="TYPE-1 RESTRICTION ENZYME ECOKI SPECIFICITY PROTEIN"/>
    <property type="match status" value="1"/>
</dbReference>
<comment type="caution">
    <text evidence="5">The sequence shown here is derived from an EMBL/GenBank/DDBJ whole genome shotgun (WGS) entry which is preliminary data.</text>
</comment>
<dbReference type="EMBL" id="JAIHOM010000006">
    <property type="protein sequence ID" value="MCW6035067.1"/>
    <property type="molecule type" value="Genomic_DNA"/>
</dbReference>
<dbReference type="SUPFAM" id="SSF116734">
    <property type="entry name" value="DNA methylase specificity domain"/>
    <property type="match status" value="2"/>
</dbReference>
<dbReference type="RefSeq" id="WP_265262730.1">
    <property type="nucleotide sequence ID" value="NZ_JAIHOM010000006.1"/>
</dbReference>
<evidence type="ECO:0000313" key="5">
    <source>
        <dbReference type="EMBL" id="MCW6035067.1"/>
    </source>
</evidence>
<evidence type="ECO:0000256" key="3">
    <source>
        <dbReference type="ARBA" id="ARBA00023125"/>
    </source>
</evidence>
<evidence type="ECO:0000256" key="2">
    <source>
        <dbReference type="ARBA" id="ARBA00022747"/>
    </source>
</evidence>
<gene>
    <name evidence="5" type="ORF">K4A83_02100</name>
</gene>
<name>A0ABT3L1H6_9CYAN</name>
<organism evidence="5 6">
    <name type="scientific">Spirulina subsalsa FACHB-351</name>
    <dbReference type="NCBI Taxonomy" id="234711"/>
    <lineage>
        <taxon>Bacteria</taxon>
        <taxon>Bacillati</taxon>
        <taxon>Cyanobacteriota</taxon>
        <taxon>Cyanophyceae</taxon>
        <taxon>Spirulinales</taxon>
        <taxon>Spirulinaceae</taxon>
        <taxon>Spirulina</taxon>
    </lineage>
</organism>
<dbReference type="Gene3D" id="1.10.287.1120">
    <property type="entry name" value="Bipartite methylase S protein"/>
    <property type="match status" value="2"/>
</dbReference>
<accession>A0ABT3L1H6</accession>
<keyword evidence="6" id="KW-1185">Reference proteome</keyword>
<evidence type="ECO:0000313" key="6">
    <source>
        <dbReference type="Proteomes" id="UP001526426"/>
    </source>
</evidence>
<dbReference type="EC" id="3.1.21.-" evidence="5"/>
<keyword evidence="3" id="KW-0238">DNA-binding</keyword>
<dbReference type="Gene3D" id="3.90.220.20">
    <property type="entry name" value="DNA methylase specificity domains"/>
    <property type="match status" value="2"/>
</dbReference>
<proteinExistence type="inferred from homology"/>
<dbReference type="Pfam" id="PF01420">
    <property type="entry name" value="Methylase_S"/>
    <property type="match status" value="2"/>
</dbReference>
<dbReference type="Proteomes" id="UP001526426">
    <property type="component" value="Unassembled WGS sequence"/>
</dbReference>
<dbReference type="CDD" id="cd17262">
    <property type="entry name" value="RMtype1_S_Aco12261I-TRD2-CR2"/>
    <property type="match status" value="1"/>
</dbReference>
<protein>
    <submittedName>
        <fullName evidence="5">Restriction endonuclease subunit S</fullName>
        <ecNumber evidence="5">3.1.21.-</ecNumber>
    </submittedName>
</protein>
<keyword evidence="5" id="KW-0255">Endonuclease</keyword>
<evidence type="ECO:0000256" key="1">
    <source>
        <dbReference type="ARBA" id="ARBA00010923"/>
    </source>
</evidence>
<reference evidence="5 6" key="1">
    <citation type="submission" date="2021-08" db="EMBL/GenBank/DDBJ databases">
        <title>Draft genome sequence of Spirulina subsalsa with high tolerance to salinity and hype-accumulation of phycocyanin.</title>
        <authorList>
            <person name="Pei H."/>
            <person name="Jiang L."/>
        </authorList>
    </citation>
    <scope>NUCLEOTIDE SEQUENCE [LARGE SCALE GENOMIC DNA]</scope>
    <source>
        <strain evidence="5 6">FACHB-351</strain>
    </source>
</reference>
<keyword evidence="5" id="KW-0540">Nuclease</keyword>
<dbReference type="GO" id="GO:0016787">
    <property type="term" value="F:hydrolase activity"/>
    <property type="evidence" value="ECO:0007669"/>
    <property type="project" value="UniProtKB-KW"/>
</dbReference>
<keyword evidence="5" id="KW-0378">Hydrolase</keyword>
<feature type="domain" description="Type I restriction modification DNA specificity" evidence="4">
    <location>
        <begin position="245"/>
        <end position="418"/>
    </location>
</feature>
<evidence type="ECO:0000259" key="4">
    <source>
        <dbReference type="Pfam" id="PF01420"/>
    </source>
</evidence>
<feature type="domain" description="Type I restriction modification DNA specificity" evidence="4">
    <location>
        <begin position="26"/>
        <end position="186"/>
    </location>
</feature>
<keyword evidence="2" id="KW-0680">Restriction system</keyword>
<sequence>MSRQELAGNNNQVPPGYKQTEVGVIPEDWEVVLLGDAFEIRNHLRLPISKKVRDSMQGKYPYYGPTGVQGYISEYRVEGEHALIGEDGDHFLKWRDISMTLLVNGKFNVNNHAHIIKGVNNLTTWFYYFFCHRDLTRYLKRQGAGRYKLNKSTLINIPCAVPPLPEQKAIASVLSDVDELISSLDKLIAKKRHIKTATMQQLLTGKTRLPGFGEGMGYKKSAKGMGYKKSAKGMGYKKSAIGLIPEDWEVTIIDEVTSEVGDGLHATPLYSDQGNYYFINGNNLVDSKIYVDTITQKCDQSEAKKYQQRLNQRTILLSINGTIGNLAFYQGEPVILGKSVAYLNPTKNISKNYLYYQLQTQTIKNFFRNGLTGTTIFNLGLGTIRKTPIAIPPLPEQKAIASVLSDMDKEIAALEKRRAKTQGIKQGMMQELLTGRTRLINNYNGE</sequence>
<comment type="similarity">
    <text evidence="1">Belongs to the type-I restriction system S methylase family.</text>
</comment>
<dbReference type="PANTHER" id="PTHR30408:SF12">
    <property type="entry name" value="TYPE I RESTRICTION ENZYME MJAVIII SPECIFICITY SUBUNIT"/>
    <property type="match status" value="1"/>
</dbReference>
<dbReference type="InterPro" id="IPR000055">
    <property type="entry name" value="Restrct_endonuc_typeI_TRD"/>
</dbReference>
<dbReference type="GO" id="GO:0004519">
    <property type="term" value="F:endonuclease activity"/>
    <property type="evidence" value="ECO:0007669"/>
    <property type="project" value="UniProtKB-KW"/>
</dbReference>